<name>A0A5C8ZUD4_9GAMM</name>
<dbReference type="Proteomes" id="UP000321039">
    <property type="component" value="Unassembled WGS sequence"/>
</dbReference>
<proteinExistence type="predicted"/>
<organism evidence="1 2">
    <name type="scientific">Parahaliea maris</name>
    <dbReference type="NCBI Taxonomy" id="2716870"/>
    <lineage>
        <taxon>Bacteria</taxon>
        <taxon>Pseudomonadati</taxon>
        <taxon>Pseudomonadota</taxon>
        <taxon>Gammaproteobacteria</taxon>
        <taxon>Cellvibrionales</taxon>
        <taxon>Halieaceae</taxon>
        <taxon>Parahaliea</taxon>
    </lineage>
</organism>
<evidence type="ECO:0008006" key="3">
    <source>
        <dbReference type="Google" id="ProtNLM"/>
    </source>
</evidence>
<dbReference type="EMBL" id="VRZA01000007">
    <property type="protein sequence ID" value="TXS90881.1"/>
    <property type="molecule type" value="Genomic_DNA"/>
</dbReference>
<reference evidence="1 2" key="1">
    <citation type="submission" date="2019-08" db="EMBL/GenBank/DDBJ databases">
        <title>Parahaliea maris sp. nov., isolated from the surface seawater.</title>
        <authorList>
            <person name="Liu Y."/>
        </authorList>
    </citation>
    <scope>NUCLEOTIDE SEQUENCE [LARGE SCALE GENOMIC DNA]</scope>
    <source>
        <strain evidence="1 2">HSLHS9</strain>
    </source>
</reference>
<sequence length="113" mass="13345">MLNRDLLIVRLKQPFVDWINEADPSPVGDYLTLESANEDSSVFLIHEFASEEFESWLESCYQPLFDYILGEWYTDPALWPQNRTLELFKAWCELEVHSMVMDYVDEPLVDDGY</sequence>
<evidence type="ECO:0000313" key="1">
    <source>
        <dbReference type="EMBL" id="TXS90881.1"/>
    </source>
</evidence>
<evidence type="ECO:0000313" key="2">
    <source>
        <dbReference type="Proteomes" id="UP000321039"/>
    </source>
</evidence>
<keyword evidence="2" id="KW-1185">Reference proteome</keyword>
<dbReference type="AlphaFoldDB" id="A0A5C8ZUD4"/>
<protein>
    <recommendedName>
        <fullName evidence="3">VacJ</fullName>
    </recommendedName>
</protein>
<accession>A0A5C8ZUD4</accession>
<gene>
    <name evidence="1" type="ORF">FV139_17740</name>
</gene>
<comment type="caution">
    <text evidence="1">The sequence shown here is derived from an EMBL/GenBank/DDBJ whole genome shotgun (WGS) entry which is preliminary data.</text>
</comment>